<gene>
    <name evidence="2" type="ORF">HannXRQ_Chr12g0381591</name>
    <name evidence="1" type="ORF">HanXRQr2_Chr12g0555771</name>
</gene>
<reference evidence="1 3" key="1">
    <citation type="journal article" date="2017" name="Nature">
        <title>The sunflower genome provides insights into oil metabolism, flowering and Asterid evolution.</title>
        <authorList>
            <person name="Badouin H."/>
            <person name="Gouzy J."/>
            <person name="Grassa C.J."/>
            <person name="Murat F."/>
            <person name="Staton S.E."/>
            <person name="Cottret L."/>
            <person name="Lelandais-Briere C."/>
            <person name="Owens G.L."/>
            <person name="Carrere S."/>
            <person name="Mayjonade B."/>
            <person name="Legrand L."/>
            <person name="Gill N."/>
            <person name="Kane N.C."/>
            <person name="Bowers J.E."/>
            <person name="Hubner S."/>
            <person name="Bellec A."/>
            <person name="Berard A."/>
            <person name="Berges H."/>
            <person name="Blanchet N."/>
            <person name="Boniface M.C."/>
            <person name="Brunel D."/>
            <person name="Catrice O."/>
            <person name="Chaidir N."/>
            <person name="Claudel C."/>
            <person name="Donnadieu C."/>
            <person name="Faraut T."/>
            <person name="Fievet G."/>
            <person name="Helmstetter N."/>
            <person name="King M."/>
            <person name="Knapp S.J."/>
            <person name="Lai Z."/>
            <person name="Le Paslier M.C."/>
            <person name="Lippi Y."/>
            <person name="Lorenzon L."/>
            <person name="Mandel J.R."/>
            <person name="Marage G."/>
            <person name="Marchand G."/>
            <person name="Marquand E."/>
            <person name="Bret-Mestries E."/>
            <person name="Morien E."/>
            <person name="Nambeesan S."/>
            <person name="Nguyen T."/>
            <person name="Pegot-Espagnet P."/>
            <person name="Pouilly N."/>
            <person name="Raftis F."/>
            <person name="Sallet E."/>
            <person name="Schiex T."/>
            <person name="Thomas J."/>
            <person name="Vandecasteele C."/>
            <person name="Vares D."/>
            <person name="Vear F."/>
            <person name="Vautrin S."/>
            <person name="Crespi M."/>
            <person name="Mangin B."/>
            <person name="Burke J.M."/>
            <person name="Salse J."/>
            <person name="Munos S."/>
            <person name="Vincourt P."/>
            <person name="Rieseberg L.H."/>
            <person name="Langlade N.B."/>
        </authorList>
    </citation>
    <scope>NUCLEOTIDE SEQUENCE [LARGE SCALE GENOMIC DNA]</scope>
    <source>
        <strain evidence="3">cv. SF193</strain>
        <tissue evidence="1">Leaves</tissue>
    </source>
</reference>
<dbReference type="AlphaFoldDB" id="A0A251T5I1"/>
<protein>
    <submittedName>
        <fullName evidence="2">Uncharacterized protein</fullName>
    </submittedName>
</protein>
<accession>A0A251T5I1</accession>
<dbReference type="InParanoid" id="A0A251T5I1"/>
<reference evidence="2" key="2">
    <citation type="submission" date="2017-02" db="EMBL/GenBank/DDBJ databases">
        <title>Sunflower complete genome.</title>
        <authorList>
            <person name="Langlade N."/>
            <person name="Munos S."/>
        </authorList>
    </citation>
    <scope>NUCLEOTIDE SEQUENCE [LARGE SCALE GENOMIC DNA]</scope>
    <source>
        <tissue evidence="2">Leaves</tissue>
    </source>
</reference>
<organism evidence="2 3">
    <name type="scientific">Helianthus annuus</name>
    <name type="common">Common sunflower</name>
    <dbReference type="NCBI Taxonomy" id="4232"/>
    <lineage>
        <taxon>Eukaryota</taxon>
        <taxon>Viridiplantae</taxon>
        <taxon>Streptophyta</taxon>
        <taxon>Embryophyta</taxon>
        <taxon>Tracheophyta</taxon>
        <taxon>Spermatophyta</taxon>
        <taxon>Magnoliopsida</taxon>
        <taxon>eudicotyledons</taxon>
        <taxon>Gunneridae</taxon>
        <taxon>Pentapetalae</taxon>
        <taxon>asterids</taxon>
        <taxon>campanulids</taxon>
        <taxon>Asterales</taxon>
        <taxon>Asteraceae</taxon>
        <taxon>Asteroideae</taxon>
        <taxon>Heliantheae alliance</taxon>
        <taxon>Heliantheae</taxon>
        <taxon>Helianthus</taxon>
    </lineage>
</organism>
<sequence length="50" mass="5586">MQEVASPTWLKKSQVPDALFYCLQQYLLDGKNHTASPAQPWAVVDATPKI</sequence>
<evidence type="ECO:0000313" key="1">
    <source>
        <dbReference type="EMBL" id="KAF5779135.1"/>
    </source>
</evidence>
<evidence type="ECO:0000313" key="3">
    <source>
        <dbReference type="Proteomes" id="UP000215914"/>
    </source>
</evidence>
<proteinExistence type="predicted"/>
<name>A0A251T5I1_HELAN</name>
<dbReference type="Proteomes" id="UP000215914">
    <property type="component" value="Chromosome 12"/>
</dbReference>
<dbReference type="Gramene" id="mRNA:HanXRQr2_Chr12g0555771">
    <property type="protein sequence ID" value="CDS:HanXRQr2_Chr12g0555771.1"/>
    <property type="gene ID" value="HanXRQr2_Chr12g0555771"/>
</dbReference>
<dbReference type="EMBL" id="MNCJ02000327">
    <property type="protein sequence ID" value="KAF5779135.1"/>
    <property type="molecule type" value="Genomic_DNA"/>
</dbReference>
<evidence type="ECO:0000313" key="2">
    <source>
        <dbReference type="EMBL" id="OTG06154.1"/>
    </source>
</evidence>
<dbReference type="EMBL" id="CM007901">
    <property type="protein sequence ID" value="OTG06154.1"/>
    <property type="molecule type" value="Genomic_DNA"/>
</dbReference>
<keyword evidence="3" id="KW-1185">Reference proteome</keyword>
<reference evidence="1" key="3">
    <citation type="submission" date="2020-06" db="EMBL/GenBank/DDBJ databases">
        <title>Helianthus annuus Genome sequencing and assembly Release 2.</title>
        <authorList>
            <person name="Gouzy J."/>
            <person name="Langlade N."/>
            <person name="Munos S."/>
        </authorList>
    </citation>
    <scope>NUCLEOTIDE SEQUENCE</scope>
    <source>
        <tissue evidence="1">Leaves</tissue>
    </source>
</reference>